<dbReference type="PIRSF" id="PIRSF006078">
    <property type="entry name" value="GlxK"/>
    <property type="match status" value="1"/>
</dbReference>
<dbReference type="PANTHER" id="PTHR21599">
    <property type="entry name" value="GLYCERATE KINASE"/>
    <property type="match status" value="1"/>
</dbReference>
<dbReference type="Proteomes" id="UP000199545">
    <property type="component" value="Unassembled WGS sequence"/>
</dbReference>
<evidence type="ECO:0000256" key="4">
    <source>
        <dbReference type="PIRNR" id="PIRNR006078"/>
    </source>
</evidence>
<proteinExistence type="inferred from homology"/>
<keyword evidence="3 4" id="KW-0418">Kinase</keyword>
<evidence type="ECO:0000313" key="5">
    <source>
        <dbReference type="EMBL" id="SFI61446.1"/>
    </source>
</evidence>
<dbReference type="EMBL" id="FORR01000001">
    <property type="protein sequence ID" value="SFI61446.1"/>
    <property type="molecule type" value="Genomic_DNA"/>
</dbReference>
<gene>
    <name evidence="5" type="ORF">SAMN05421852_101129</name>
</gene>
<dbReference type="InterPro" id="IPR036129">
    <property type="entry name" value="Glycerate_kinase_sf"/>
</dbReference>
<dbReference type="STRING" id="46223.SAMN05421852_101129"/>
<sequence>MRIVIAPDSYKGSLSAKEVGITVMKAFSSVMSDATISVVPMADGGEGTVDALVYATNGKIKPMKVLGPLLDPVDSYFGVLGDEQTAVVEVANIAGLTMVPKEKRNPLQTSTYGLGQMMQMILEQGYRRIIIGLGGSATNDGGLGMLQALGARFYNQEGEPVRPIGAELAEIKTVDFGSLDPRLKECELLVACDVTNPLCGEKGASYVFGMQKGATPKQVELLDQWLQQYAHLVETNVGKSFQHHPGAGAAGGLGFALLLLGARIQSGAQMVAQATGLEEKIRQADWVITGEGKTDFQTYYGKLPMYVASLAKKHGVKALLLSGSVDSGCDQLYEYFVSLHSIMRRPMPLEQAMDEVKELLFDSARNLARLIALTV</sequence>
<comment type="similarity">
    <text evidence="1 4">Belongs to the glycerate kinase type-1 family.</text>
</comment>
<dbReference type="InterPro" id="IPR018193">
    <property type="entry name" value="Glyc_kinase_flavodox-like_fold"/>
</dbReference>
<evidence type="ECO:0000256" key="3">
    <source>
        <dbReference type="ARBA" id="ARBA00022777"/>
    </source>
</evidence>
<dbReference type="OrthoDB" id="9774290at2"/>
<keyword evidence="6" id="KW-1185">Reference proteome</keyword>
<dbReference type="Gene3D" id="3.90.1510.10">
    <property type="entry name" value="Glycerate kinase, domain 2"/>
    <property type="match status" value="1"/>
</dbReference>
<dbReference type="NCBIfam" id="TIGR00045">
    <property type="entry name" value="glycerate kinase"/>
    <property type="match status" value="1"/>
</dbReference>
<evidence type="ECO:0000313" key="6">
    <source>
        <dbReference type="Proteomes" id="UP000199545"/>
    </source>
</evidence>
<dbReference type="InterPro" id="IPR004381">
    <property type="entry name" value="Glycerate_kinase"/>
</dbReference>
<reference evidence="5 6" key="1">
    <citation type="submission" date="2016-10" db="EMBL/GenBank/DDBJ databases">
        <authorList>
            <person name="de Groot N.N."/>
        </authorList>
    </citation>
    <scope>NUCLEOTIDE SEQUENCE [LARGE SCALE GENOMIC DNA]</scope>
    <source>
        <strain evidence="5 6">DSM 44778</strain>
    </source>
</reference>
<dbReference type="AlphaFoldDB" id="A0A1I3JMP8"/>
<protein>
    <submittedName>
        <fullName evidence="5">Glycerate kinase</fullName>
    </submittedName>
</protein>
<dbReference type="PANTHER" id="PTHR21599:SF0">
    <property type="entry name" value="GLYCERATE KINASE"/>
    <property type="match status" value="1"/>
</dbReference>
<dbReference type="Pfam" id="PF02595">
    <property type="entry name" value="Gly_kinase"/>
    <property type="match status" value="1"/>
</dbReference>
<dbReference type="Gene3D" id="3.40.50.10350">
    <property type="entry name" value="Glycerate kinase, domain 1"/>
    <property type="match status" value="1"/>
</dbReference>
<accession>A0A1I3JMP8</accession>
<organism evidence="5 6">
    <name type="scientific">Thermoflavimicrobium dichotomicum</name>
    <dbReference type="NCBI Taxonomy" id="46223"/>
    <lineage>
        <taxon>Bacteria</taxon>
        <taxon>Bacillati</taxon>
        <taxon>Bacillota</taxon>
        <taxon>Bacilli</taxon>
        <taxon>Bacillales</taxon>
        <taxon>Thermoactinomycetaceae</taxon>
        <taxon>Thermoflavimicrobium</taxon>
    </lineage>
</organism>
<dbReference type="GO" id="GO:0031388">
    <property type="term" value="P:organic acid phosphorylation"/>
    <property type="evidence" value="ECO:0007669"/>
    <property type="project" value="UniProtKB-UniRule"/>
</dbReference>
<dbReference type="RefSeq" id="WP_093227084.1">
    <property type="nucleotide sequence ID" value="NZ_FORR01000001.1"/>
</dbReference>
<name>A0A1I3JMP8_9BACL</name>
<dbReference type="GO" id="GO:0008887">
    <property type="term" value="F:glycerate kinase activity"/>
    <property type="evidence" value="ECO:0007669"/>
    <property type="project" value="UniProtKB-UniRule"/>
</dbReference>
<keyword evidence="2 4" id="KW-0808">Transferase</keyword>
<dbReference type="SUPFAM" id="SSF110738">
    <property type="entry name" value="Glycerate kinase I"/>
    <property type="match status" value="1"/>
</dbReference>
<evidence type="ECO:0000256" key="2">
    <source>
        <dbReference type="ARBA" id="ARBA00022679"/>
    </source>
</evidence>
<dbReference type="InterPro" id="IPR018197">
    <property type="entry name" value="Glycerate_kinase_RE-like"/>
</dbReference>
<evidence type="ECO:0000256" key="1">
    <source>
        <dbReference type="ARBA" id="ARBA00006284"/>
    </source>
</evidence>